<keyword evidence="1" id="KW-0456">Lyase</keyword>
<dbReference type="GO" id="GO:0016835">
    <property type="term" value="F:carbon-oxygen lyase activity"/>
    <property type="evidence" value="ECO:0007669"/>
    <property type="project" value="InterPro"/>
</dbReference>
<dbReference type="GO" id="GO:0009254">
    <property type="term" value="P:peptidoglycan turnover"/>
    <property type="evidence" value="ECO:0007669"/>
    <property type="project" value="TreeGrafter"/>
</dbReference>
<dbReference type="AlphaFoldDB" id="A0A9W9F3U0"/>
<dbReference type="GO" id="GO:0097367">
    <property type="term" value="F:carbohydrate derivative binding"/>
    <property type="evidence" value="ECO:0007669"/>
    <property type="project" value="InterPro"/>
</dbReference>
<dbReference type="SUPFAM" id="SSF53697">
    <property type="entry name" value="SIS domain"/>
    <property type="match status" value="1"/>
</dbReference>
<dbReference type="InterPro" id="IPR046348">
    <property type="entry name" value="SIS_dom_sf"/>
</dbReference>
<dbReference type="InterPro" id="IPR040190">
    <property type="entry name" value="MURQ/GCKR"/>
</dbReference>
<dbReference type="Pfam" id="PF22645">
    <property type="entry name" value="GKRP_SIS_N"/>
    <property type="match status" value="1"/>
</dbReference>
<reference evidence="4" key="2">
    <citation type="journal article" date="2023" name="IMA Fungus">
        <title>Comparative genomic study of the Penicillium genus elucidates a diverse pangenome and 15 lateral gene transfer events.</title>
        <authorList>
            <person name="Petersen C."/>
            <person name="Sorensen T."/>
            <person name="Nielsen M.R."/>
            <person name="Sondergaard T.E."/>
            <person name="Sorensen J.L."/>
            <person name="Fitzpatrick D.A."/>
            <person name="Frisvad J.C."/>
            <person name="Nielsen K.L."/>
        </authorList>
    </citation>
    <scope>NUCLEOTIDE SEQUENCE</scope>
    <source>
        <strain evidence="4">IBT 30069</strain>
    </source>
</reference>
<protein>
    <submittedName>
        <fullName evidence="4">Glucokinase regulator family protein</fullName>
    </submittedName>
</protein>
<evidence type="ECO:0000259" key="3">
    <source>
        <dbReference type="PROSITE" id="PS51464"/>
    </source>
</evidence>
<dbReference type="InterPro" id="IPR005486">
    <property type="entry name" value="Glucokinase_regulatory_CS"/>
</dbReference>
<dbReference type="NCBIfam" id="NF009222">
    <property type="entry name" value="PRK12570.1"/>
    <property type="match status" value="1"/>
</dbReference>
<evidence type="ECO:0000313" key="4">
    <source>
        <dbReference type="EMBL" id="KAJ5093143.1"/>
    </source>
</evidence>
<dbReference type="EMBL" id="JAPQKH010000006">
    <property type="protein sequence ID" value="KAJ5093143.1"/>
    <property type="molecule type" value="Genomic_DNA"/>
</dbReference>
<dbReference type="PANTHER" id="PTHR10088:SF4">
    <property type="entry name" value="GLUCOKINASE REGULATORY PROTEIN"/>
    <property type="match status" value="1"/>
</dbReference>
<dbReference type="OrthoDB" id="311172at2759"/>
<name>A0A9W9F3U0_9EURO</name>
<dbReference type="InterPro" id="IPR001347">
    <property type="entry name" value="SIS_dom"/>
</dbReference>
<dbReference type="InterPro" id="IPR005488">
    <property type="entry name" value="Etherase_MurQ"/>
</dbReference>
<dbReference type="PROSITE" id="PS51464">
    <property type="entry name" value="SIS"/>
    <property type="match status" value="1"/>
</dbReference>
<evidence type="ECO:0000256" key="2">
    <source>
        <dbReference type="ARBA" id="ARBA00023277"/>
    </source>
</evidence>
<evidence type="ECO:0000256" key="1">
    <source>
        <dbReference type="ARBA" id="ARBA00023239"/>
    </source>
</evidence>
<dbReference type="NCBIfam" id="NF003915">
    <property type="entry name" value="PRK05441.1"/>
    <property type="match status" value="1"/>
</dbReference>
<evidence type="ECO:0000313" key="5">
    <source>
        <dbReference type="Proteomes" id="UP001149165"/>
    </source>
</evidence>
<dbReference type="CDD" id="cd05007">
    <property type="entry name" value="SIS_Etherase"/>
    <property type="match status" value="1"/>
</dbReference>
<dbReference type="Gene3D" id="3.40.50.10490">
    <property type="entry name" value="Glucose-6-phosphate isomerase like protein, domain 1"/>
    <property type="match status" value="1"/>
</dbReference>
<reference evidence="4" key="1">
    <citation type="submission" date="2022-11" db="EMBL/GenBank/DDBJ databases">
        <authorList>
            <person name="Petersen C."/>
        </authorList>
    </citation>
    <scope>NUCLEOTIDE SEQUENCE</scope>
    <source>
        <strain evidence="4">IBT 30069</strain>
    </source>
</reference>
<gene>
    <name evidence="4" type="ORF">N7456_009004</name>
</gene>
<proteinExistence type="predicted"/>
<dbReference type="PANTHER" id="PTHR10088">
    <property type="entry name" value="GLUCOKINASE REGULATORY PROTEIN"/>
    <property type="match status" value="1"/>
</dbReference>
<dbReference type="Proteomes" id="UP001149165">
    <property type="component" value="Unassembled WGS sequence"/>
</dbReference>
<keyword evidence="5" id="KW-1185">Reference proteome</keyword>
<comment type="caution">
    <text evidence="4">The sequence shown here is derived from an EMBL/GenBank/DDBJ whole genome shotgun (WGS) entry which is preliminary data.</text>
</comment>
<dbReference type="PROSITE" id="PS01272">
    <property type="entry name" value="GCKR"/>
    <property type="match status" value="1"/>
</dbReference>
<feature type="domain" description="SIS" evidence="3">
    <location>
        <begin position="91"/>
        <end position="255"/>
    </location>
</feature>
<keyword evidence="2" id="KW-0119">Carbohydrate metabolism</keyword>
<dbReference type="GO" id="GO:0016803">
    <property type="term" value="F:ether hydrolase activity"/>
    <property type="evidence" value="ECO:0007669"/>
    <property type="project" value="TreeGrafter"/>
</dbReference>
<accession>A0A9W9F3U0</accession>
<organism evidence="4 5">
    <name type="scientific">Penicillium angulare</name>
    <dbReference type="NCBI Taxonomy" id="116970"/>
    <lineage>
        <taxon>Eukaryota</taxon>
        <taxon>Fungi</taxon>
        <taxon>Dikarya</taxon>
        <taxon>Ascomycota</taxon>
        <taxon>Pezizomycotina</taxon>
        <taxon>Eurotiomycetes</taxon>
        <taxon>Eurotiomycetidae</taxon>
        <taxon>Eurotiales</taxon>
        <taxon>Aspergillaceae</taxon>
        <taxon>Penicillium</taxon>
    </lineage>
</organism>
<sequence length="415" mass="44784">MSKGNVLNNIKSSIHFESSKAARALLWKRMGSFSGLGTLSALKTEARNELGQLMDSLDTLKLCEAFNKEEAKVSSAVACSLPVIASLIDDLVPRLSAGGRLIYVGAGNSGRVGFMDSSEMPATFSTDEKQFLTVVAGGDEAILRAKEGAEDSEADGSAKLEMFQITSKDTVIGISASGRTPFVIGAMKTAHKFDAITAVITNTSPSSLEKLGVKYCIPVIVGPEFIAGSTRLKSGSAAKQILNMISTCAMVRMGKTYMGLMIDVRVKNQKLLARGRRIIREVCETLNGFDLHAMNGDKIGGFALDDESLNVMIERCGGHVKQACAAFISHLPPDCAQQHLDRANGDFRLFVQDFSRYRDSNLNNGLTQNTEEFFMSIDGGGNKMCGINLRRILSAGEGPSWSLQFPKYGHRTVDV</sequence>
<dbReference type="Gene3D" id="1.10.8.1080">
    <property type="match status" value="1"/>
</dbReference>
<dbReference type="GO" id="GO:0046348">
    <property type="term" value="P:amino sugar catabolic process"/>
    <property type="evidence" value="ECO:0007669"/>
    <property type="project" value="InterPro"/>
</dbReference>